<dbReference type="SMART" id="SM00339">
    <property type="entry name" value="FH"/>
    <property type="match status" value="1"/>
</dbReference>
<evidence type="ECO:0000256" key="2">
    <source>
        <dbReference type="ARBA" id="ARBA00023015"/>
    </source>
</evidence>
<keyword evidence="4" id="KW-0804">Transcription</keyword>
<reference evidence="9" key="1">
    <citation type="journal article" date="2020" name="Stud. Mycol.">
        <title>101 Dothideomycetes genomes: a test case for predicting lifestyles and emergence of pathogens.</title>
        <authorList>
            <person name="Haridas S."/>
            <person name="Albert R."/>
            <person name="Binder M."/>
            <person name="Bloem J."/>
            <person name="Labutti K."/>
            <person name="Salamov A."/>
            <person name="Andreopoulos B."/>
            <person name="Baker S."/>
            <person name="Barry K."/>
            <person name="Bills G."/>
            <person name="Bluhm B."/>
            <person name="Cannon C."/>
            <person name="Castanera R."/>
            <person name="Culley D."/>
            <person name="Daum C."/>
            <person name="Ezra D."/>
            <person name="Gonzalez J."/>
            <person name="Henrissat B."/>
            <person name="Kuo A."/>
            <person name="Liang C."/>
            <person name="Lipzen A."/>
            <person name="Lutzoni F."/>
            <person name="Magnuson J."/>
            <person name="Mondo S."/>
            <person name="Nolan M."/>
            <person name="Ohm R."/>
            <person name="Pangilinan J."/>
            <person name="Park H.-J."/>
            <person name="Ramirez L."/>
            <person name="Alfaro M."/>
            <person name="Sun H."/>
            <person name="Tritt A."/>
            <person name="Yoshinaga Y."/>
            <person name="Zwiers L.-H."/>
            <person name="Turgeon B."/>
            <person name="Goodwin S."/>
            <person name="Spatafora J."/>
            <person name="Crous P."/>
            <person name="Grigoriev I."/>
        </authorList>
    </citation>
    <scope>NUCLEOTIDE SEQUENCE</scope>
    <source>
        <strain evidence="9">CBS 125425</strain>
    </source>
</reference>
<sequence>MYHPPSAYLIEPQNSQDAAEPQDHAMSSQLLQMQFNDDYDLHCGANASPDDSGGYSSLIRSNTATRCSTPQDNGFGHARSDVSGEDGVIEKDQPYAQLIYRALMEAPSHTMILRDIYSWFKENTDKANDKETKGWQNSIRHNLSMNGAFEKVDQPGEEPRKGFMWKLTNEAIQEGVKSTTRYRSKQPNKRGHRMGQPQPQRQASGAKGGQAAKR</sequence>
<dbReference type="Proteomes" id="UP000799444">
    <property type="component" value="Unassembled WGS sequence"/>
</dbReference>
<name>A0A9P4UZZ6_9PLEO</name>
<dbReference type="PROSITE" id="PS00658">
    <property type="entry name" value="FORK_HEAD_2"/>
    <property type="match status" value="1"/>
</dbReference>
<feature type="region of interest" description="Disordered" evidence="7">
    <location>
        <begin position="65"/>
        <end position="87"/>
    </location>
</feature>
<dbReference type="OrthoDB" id="5954824at2759"/>
<dbReference type="PANTHER" id="PTHR45881">
    <property type="entry name" value="CHECKPOINT SUPPRESSOR 1-LIKE, ISOFORM A-RELATED"/>
    <property type="match status" value="1"/>
</dbReference>
<evidence type="ECO:0000259" key="8">
    <source>
        <dbReference type="PROSITE" id="PS50039"/>
    </source>
</evidence>
<feature type="compositionally biased region" description="Basic residues" evidence="7">
    <location>
        <begin position="180"/>
        <end position="193"/>
    </location>
</feature>
<gene>
    <name evidence="9" type="ORF">EJ04DRAFT_469310</name>
</gene>
<dbReference type="InterPro" id="IPR030456">
    <property type="entry name" value="TF_fork_head_CS_2"/>
</dbReference>
<evidence type="ECO:0000313" key="10">
    <source>
        <dbReference type="Proteomes" id="UP000799444"/>
    </source>
</evidence>
<dbReference type="EMBL" id="ML996169">
    <property type="protein sequence ID" value="KAF2732944.1"/>
    <property type="molecule type" value="Genomic_DNA"/>
</dbReference>
<dbReference type="PROSITE" id="PS50039">
    <property type="entry name" value="FORK_HEAD_3"/>
    <property type="match status" value="1"/>
</dbReference>
<dbReference type="PANTHER" id="PTHR45881:SF5">
    <property type="entry name" value="FORK-HEAD DOMAIN-CONTAINING PROTEIN"/>
    <property type="match status" value="1"/>
</dbReference>
<dbReference type="GO" id="GO:0000981">
    <property type="term" value="F:DNA-binding transcription factor activity, RNA polymerase II-specific"/>
    <property type="evidence" value="ECO:0007669"/>
    <property type="project" value="TreeGrafter"/>
</dbReference>
<dbReference type="SUPFAM" id="SSF46785">
    <property type="entry name" value="Winged helix' DNA-binding domain"/>
    <property type="match status" value="1"/>
</dbReference>
<feature type="compositionally biased region" description="Basic and acidic residues" evidence="7">
    <location>
        <begin position="78"/>
        <end position="87"/>
    </location>
</feature>
<dbReference type="Gene3D" id="1.10.10.10">
    <property type="entry name" value="Winged helix-like DNA-binding domain superfamily/Winged helix DNA-binding domain"/>
    <property type="match status" value="1"/>
</dbReference>
<feature type="domain" description="Fork-head" evidence="8">
    <location>
        <begin position="90"/>
        <end position="186"/>
    </location>
</feature>
<feature type="DNA-binding region" description="Fork-head" evidence="6">
    <location>
        <begin position="90"/>
        <end position="186"/>
    </location>
</feature>
<dbReference type="Pfam" id="PF00250">
    <property type="entry name" value="Forkhead"/>
    <property type="match status" value="1"/>
</dbReference>
<dbReference type="GO" id="GO:0000978">
    <property type="term" value="F:RNA polymerase II cis-regulatory region sequence-specific DNA binding"/>
    <property type="evidence" value="ECO:0007669"/>
    <property type="project" value="TreeGrafter"/>
</dbReference>
<dbReference type="InterPro" id="IPR001766">
    <property type="entry name" value="Fork_head_dom"/>
</dbReference>
<keyword evidence="3 6" id="KW-0238">DNA-binding</keyword>
<accession>A0A9P4UZZ6</accession>
<feature type="region of interest" description="Disordered" evidence="7">
    <location>
        <begin position="174"/>
        <end position="214"/>
    </location>
</feature>
<evidence type="ECO:0000313" key="9">
    <source>
        <dbReference type="EMBL" id="KAF2732944.1"/>
    </source>
</evidence>
<keyword evidence="5 6" id="KW-0539">Nucleus</keyword>
<feature type="non-terminal residue" evidence="9">
    <location>
        <position position="214"/>
    </location>
</feature>
<evidence type="ECO:0000256" key="3">
    <source>
        <dbReference type="ARBA" id="ARBA00023125"/>
    </source>
</evidence>
<comment type="caution">
    <text evidence="9">The sequence shown here is derived from an EMBL/GenBank/DDBJ whole genome shotgun (WGS) entry which is preliminary data.</text>
</comment>
<dbReference type="InterPro" id="IPR036390">
    <property type="entry name" value="WH_DNA-bd_sf"/>
</dbReference>
<evidence type="ECO:0000256" key="7">
    <source>
        <dbReference type="SAM" id="MobiDB-lite"/>
    </source>
</evidence>
<organism evidence="9 10">
    <name type="scientific">Polyplosphaeria fusca</name>
    <dbReference type="NCBI Taxonomy" id="682080"/>
    <lineage>
        <taxon>Eukaryota</taxon>
        <taxon>Fungi</taxon>
        <taxon>Dikarya</taxon>
        <taxon>Ascomycota</taxon>
        <taxon>Pezizomycotina</taxon>
        <taxon>Dothideomycetes</taxon>
        <taxon>Pleosporomycetidae</taxon>
        <taxon>Pleosporales</taxon>
        <taxon>Tetraplosphaeriaceae</taxon>
        <taxon>Polyplosphaeria</taxon>
    </lineage>
</organism>
<evidence type="ECO:0000256" key="5">
    <source>
        <dbReference type="ARBA" id="ARBA00023242"/>
    </source>
</evidence>
<feature type="region of interest" description="Disordered" evidence="7">
    <location>
        <begin position="1"/>
        <end position="25"/>
    </location>
</feature>
<evidence type="ECO:0000256" key="1">
    <source>
        <dbReference type="ARBA" id="ARBA00004123"/>
    </source>
</evidence>
<dbReference type="AlphaFoldDB" id="A0A9P4UZZ6"/>
<evidence type="ECO:0000256" key="6">
    <source>
        <dbReference type="PROSITE-ProRule" id="PRU00089"/>
    </source>
</evidence>
<dbReference type="InterPro" id="IPR036388">
    <property type="entry name" value="WH-like_DNA-bd_sf"/>
</dbReference>
<protein>
    <submittedName>
        <fullName evidence="9">Winged helix DNA-binding domain-containing protein</fullName>
    </submittedName>
</protein>
<comment type="subcellular location">
    <subcellularLocation>
        <location evidence="1 6">Nucleus</location>
    </subcellularLocation>
</comment>
<dbReference type="GO" id="GO:0005634">
    <property type="term" value="C:nucleus"/>
    <property type="evidence" value="ECO:0007669"/>
    <property type="project" value="UniProtKB-SubCell"/>
</dbReference>
<proteinExistence type="predicted"/>
<evidence type="ECO:0000256" key="4">
    <source>
        <dbReference type="ARBA" id="ARBA00023163"/>
    </source>
</evidence>
<feature type="compositionally biased region" description="Low complexity" evidence="7">
    <location>
        <begin position="200"/>
        <end position="214"/>
    </location>
</feature>
<dbReference type="PRINTS" id="PR00053">
    <property type="entry name" value="FORKHEAD"/>
</dbReference>
<keyword evidence="10" id="KW-1185">Reference proteome</keyword>
<keyword evidence="2" id="KW-0805">Transcription regulation</keyword>